<feature type="region of interest" description="Disordered" evidence="1">
    <location>
        <begin position="337"/>
        <end position="356"/>
    </location>
</feature>
<keyword evidence="4" id="KW-1185">Reference proteome</keyword>
<proteinExistence type="predicted"/>
<protein>
    <submittedName>
        <fullName evidence="3">Uncharacterized protein</fullName>
    </submittedName>
</protein>
<keyword evidence="2" id="KW-0812">Transmembrane</keyword>
<reference evidence="3 4" key="1">
    <citation type="journal article" date="2020" name="Phytopathology">
        <title>Genome Sequence Resources of Colletotrichum truncatum, C. plurivorum, C. musicola, and C. sojae: Four Species Pathogenic to Soybean (Glycine max).</title>
        <authorList>
            <person name="Rogerio F."/>
            <person name="Boufleur T.R."/>
            <person name="Ciampi-Guillardi M."/>
            <person name="Sukno S.A."/>
            <person name="Thon M.R."/>
            <person name="Massola Junior N.S."/>
            <person name="Baroncelli R."/>
        </authorList>
    </citation>
    <scope>NUCLEOTIDE SEQUENCE [LARGE SCALE GENOMIC DNA]</scope>
    <source>
        <strain evidence="3 4">LFN0009</strain>
    </source>
</reference>
<sequence length="435" mass="48360">MDTTAFLEPLPGLVARESLIECHSDRASDYYGFGVRLGIYFSWLQGYIANTMLASDISSAADTNTIFILTLFIAMANDSRTRALAQIDGLVLMHLCGGTIFGILSVWGYRTRLYTDLGPRAVGYFGSYGTHIRMVLSLAVSCYGLWFWIYGVQGGLLALGPGDGMTPPNPPECATLYTFLFTKVPAAGGIRYYYIVVCASCIAYFGAMLLVSSLSGWFAVERLLGSLSRRWARSAHSSVVSRPLYATGFKSNELKIIYKVLRIANIFWLIFSALMVEFTLNFNNANVVLGGTDDTSLSLPSQLLPFLVGLFGFTRTLYSLVQEKWFRKPHRGSFIGAVPESRDDDGDAHDGRRFRTGPSVCRNASDLDRRQAGRSWVLRYLVAWLPWLSLLQHYDEQLEIQGISRESTNLSTFASGQGMDAGDWENLIQKPRSMV</sequence>
<evidence type="ECO:0000256" key="1">
    <source>
        <dbReference type="SAM" id="MobiDB-lite"/>
    </source>
</evidence>
<dbReference type="AlphaFoldDB" id="A0A8H6J7H5"/>
<gene>
    <name evidence="3" type="ORF">CSOJ01_07820</name>
</gene>
<feature type="transmembrane region" description="Helical" evidence="2">
    <location>
        <begin position="302"/>
        <end position="321"/>
    </location>
</feature>
<keyword evidence="2" id="KW-1133">Transmembrane helix</keyword>
<name>A0A8H6J7H5_9PEZI</name>
<feature type="transmembrane region" description="Helical" evidence="2">
    <location>
        <begin position="260"/>
        <end position="282"/>
    </location>
</feature>
<comment type="caution">
    <text evidence="3">The sequence shown here is derived from an EMBL/GenBank/DDBJ whole genome shotgun (WGS) entry which is preliminary data.</text>
</comment>
<dbReference type="EMBL" id="WIGN01000126">
    <property type="protein sequence ID" value="KAF6807970.1"/>
    <property type="molecule type" value="Genomic_DNA"/>
</dbReference>
<organism evidence="3 4">
    <name type="scientific">Colletotrichum sojae</name>
    <dbReference type="NCBI Taxonomy" id="2175907"/>
    <lineage>
        <taxon>Eukaryota</taxon>
        <taxon>Fungi</taxon>
        <taxon>Dikarya</taxon>
        <taxon>Ascomycota</taxon>
        <taxon>Pezizomycotina</taxon>
        <taxon>Sordariomycetes</taxon>
        <taxon>Hypocreomycetidae</taxon>
        <taxon>Glomerellales</taxon>
        <taxon>Glomerellaceae</taxon>
        <taxon>Colletotrichum</taxon>
        <taxon>Colletotrichum orchidearum species complex</taxon>
    </lineage>
</organism>
<feature type="transmembrane region" description="Helical" evidence="2">
    <location>
        <begin position="89"/>
        <end position="109"/>
    </location>
</feature>
<evidence type="ECO:0000256" key="2">
    <source>
        <dbReference type="SAM" id="Phobius"/>
    </source>
</evidence>
<evidence type="ECO:0000313" key="3">
    <source>
        <dbReference type="EMBL" id="KAF6807970.1"/>
    </source>
</evidence>
<feature type="transmembrane region" description="Helical" evidence="2">
    <location>
        <begin position="130"/>
        <end position="149"/>
    </location>
</feature>
<feature type="transmembrane region" description="Helical" evidence="2">
    <location>
        <begin position="192"/>
        <end position="220"/>
    </location>
</feature>
<evidence type="ECO:0000313" key="4">
    <source>
        <dbReference type="Proteomes" id="UP000652219"/>
    </source>
</evidence>
<dbReference type="Proteomes" id="UP000652219">
    <property type="component" value="Unassembled WGS sequence"/>
</dbReference>
<keyword evidence="2" id="KW-0472">Membrane</keyword>
<accession>A0A8H6J7H5</accession>